<dbReference type="AlphaFoldDB" id="A0AAV4W6I5"/>
<dbReference type="Pfam" id="PF00078">
    <property type="entry name" value="RVT_1"/>
    <property type="match status" value="1"/>
</dbReference>
<dbReference type="SUPFAM" id="SSF56672">
    <property type="entry name" value="DNA/RNA polymerases"/>
    <property type="match status" value="1"/>
</dbReference>
<keyword evidence="3" id="KW-1185">Reference proteome</keyword>
<dbReference type="InterPro" id="IPR043502">
    <property type="entry name" value="DNA/RNA_pol_sf"/>
</dbReference>
<accession>A0AAV4W6I5</accession>
<evidence type="ECO:0000259" key="1">
    <source>
        <dbReference type="PROSITE" id="PS50878"/>
    </source>
</evidence>
<name>A0AAV4W6I5_CAEEX</name>
<feature type="domain" description="Reverse transcriptase" evidence="1">
    <location>
        <begin position="1"/>
        <end position="202"/>
    </location>
</feature>
<evidence type="ECO:0000313" key="3">
    <source>
        <dbReference type="Proteomes" id="UP001054945"/>
    </source>
</evidence>
<sequence>MPHDGVLEHNFLLHKRFEDARTMRRDLYLAWLDVTNAFGAVPHQAIDDALRAAQAGDTLRNLVNFVYEDCHTKLLSSEGLSDSIRIGAGIKQGCPLSGLLFNLCIDPILRRIKTSSNIHNVLAFADDIALLEDSPNLLQESINTVHTMLSSIGLRLNPYKSITLHLSGVTPVGTRSTVFSIDNVPISSLAENEFHKFLGKPIGFNPCPNYRSLNDLAEIGLKLSTSSLAPW</sequence>
<dbReference type="Gene3D" id="3.30.70.270">
    <property type="match status" value="1"/>
</dbReference>
<evidence type="ECO:0000313" key="2">
    <source>
        <dbReference type="EMBL" id="GIY77566.1"/>
    </source>
</evidence>
<dbReference type="PANTHER" id="PTHR47027">
    <property type="entry name" value="REVERSE TRANSCRIPTASE DOMAIN-CONTAINING PROTEIN"/>
    <property type="match status" value="1"/>
</dbReference>
<dbReference type="EMBL" id="BPLR01015643">
    <property type="protein sequence ID" value="GIY77566.1"/>
    <property type="molecule type" value="Genomic_DNA"/>
</dbReference>
<reference evidence="2 3" key="1">
    <citation type="submission" date="2021-06" db="EMBL/GenBank/DDBJ databases">
        <title>Caerostris extrusa draft genome.</title>
        <authorList>
            <person name="Kono N."/>
            <person name="Arakawa K."/>
        </authorList>
    </citation>
    <scope>NUCLEOTIDE SEQUENCE [LARGE SCALE GENOMIC DNA]</scope>
</reference>
<proteinExistence type="predicted"/>
<dbReference type="PANTHER" id="PTHR47027:SF20">
    <property type="entry name" value="REVERSE TRANSCRIPTASE-LIKE PROTEIN WITH RNA-DIRECTED DNA POLYMERASE DOMAIN"/>
    <property type="match status" value="1"/>
</dbReference>
<comment type="caution">
    <text evidence="2">The sequence shown here is derived from an EMBL/GenBank/DDBJ whole genome shotgun (WGS) entry which is preliminary data.</text>
</comment>
<dbReference type="CDD" id="cd01650">
    <property type="entry name" value="RT_nLTR_like"/>
    <property type="match status" value="1"/>
</dbReference>
<protein>
    <submittedName>
        <fullName evidence="2">Retrovirus-related Pol polyprotein from type-1 retrotransposable element R2</fullName>
    </submittedName>
</protein>
<dbReference type="InterPro" id="IPR043128">
    <property type="entry name" value="Rev_trsase/Diguanyl_cyclase"/>
</dbReference>
<dbReference type="GO" id="GO:0071897">
    <property type="term" value="P:DNA biosynthetic process"/>
    <property type="evidence" value="ECO:0007669"/>
    <property type="project" value="UniProtKB-ARBA"/>
</dbReference>
<dbReference type="InterPro" id="IPR000477">
    <property type="entry name" value="RT_dom"/>
</dbReference>
<organism evidence="2 3">
    <name type="scientific">Caerostris extrusa</name>
    <name type="common">Bark spider</name>
    <name type="synonym">Caerostris bankana</name>
    <dbReference type="NCBI Taxonomy" id="172846"/>
    <lineage>
        <taxon>Eukaryota</taxon>
        <taxon>Metazoa</taxon>
        <taxon>Ecdysozoa</taxon>
        <taxon>Arthropoda</taxon>
        <taxon>Chelicerata</taxon>
        <taxon>Arachnida</taxon>
        <taxon>Araneae</taxon>
        <taxon>Araneomorphae</taxon>
        <taxon>Entelegynae</taxon>
        <taxon>Araneoidea</taxon>
        <taxon>Araneidae</taxon>
        <taxon>Caerostris</taxon>
    </lineage>
</organism>
<dbReference type="PROSITE" id="PS50878">
    <property type="entry name" value="RT_POL"/>
    <property type="match status" value="1"/>
</dbReference>
<dbReference type="Proteomes" id="UP001054945">
    <property type="component" value="Unassembled WGS sequence"/>
</dbReference>
<gene>
    <name evidence="2" type="ORF">CEXT_360571</name>
</gene>